<dbReference type="InterPro" id="IPR012341">
    <property type="entry name" value="6hp_glycosidase-like_sf"/>
</dbReference>
<evidence type="ECO:0000256" key="4">
    <source>
        <dbReference type="ARBA" id="ARBA00022801"/>
    </source>
</evidence>
<evidence type="ECO:0000256" key="1">
    <source>
        <dbReference type="ARBA" id="ARBA00000966"/>
    </source>
</evidence>
<gene>
    <name evidence="11" type="primary">gh9-3</name>
</gene>
<dbReference type="GO" id="GO:0008810">
    <property type="term" value="F:cellulase activity"/>
    <property type="evidence" value="ECO:0007669"/>
    <property type="project" value="UniProtKB-EC"/>
</dbReference>
<dbReference type="PANTHER" id="PTHR22298">
    <property type="entry name" value="ENDO-1,4-BETA-GLUCANASE"/>
    <property type="match status" value="1"/>
</dbReference>
<keyword evidence="9" id="KW-0732">Signal</keyword>
<evidence type="ECO:0000256" key="9">
    <source>
        <dbReference type="SAM" id="SignalP"/>
    </source>
</evidence>
<accession>A0A125SKZ5</accession>
<keyword evidence="5" id="KW-0136">Cellulose degradation</keyword>
<feature type="chain" id="PRO_5007179922" description="cellulase" evidence="9">
    <location>
        <begin position="21"/>
        <end position="450"/>
    </location>
</feature>
<evidence type="ECO:0000256" key="6">
    <source>
        <dbReference type="ARBA" id="ARBA00023277"/>
    </source>
</evidence>
<dbReference type="AlphaFoldDB" id="A0A125SKZ5"/>
<name>A0A125SKZ5_9NEOP</name>
<dbReference type="GO" id="GO:0030245">
    <property type="term" value="P:cellulose catabolic process"/>
    <property type="evidence" value="ECO:0007669"/>
    <property type="project" value="UniProtKB-KW"/>
</dbReference>
<keyword evidence="8" id="KW-0624">Polysaccharide degradation</keyword>
<dbReference type="InterPro" id="IPR001701">
    <property type="entry name" value="Glyco_hydro_9"/>
</dbReference>
<evidence type="ECO:0000256" key="5">
    <source>
        <dbReference type="ARBA" id="ARBA00023001"/>
    </source>
</evidence>
<evidence type="ECO:0000256" key="8">
    <source>
        <dbReference type="ARBA" id="ARBA00023326"/>
    </source>
</evidence>
<feature type="signal peptide" evidence="9">
    <location>
        <begin position="1"/>
        <end position="20"/>
    </location>
</feature>
<feature type="domain" description="Glycoside hydrolase family 9" evidence="10">
    <location>
        <begin position="25"/>
        <end position="442"/>
    </location>
</feature>
<dbReference type="EMBL" id="KT338271">
    <property type="protein sequence ID" value="AMH40375.1"/>
    <property type="molecule type" value="mRNA"/>
</dbReference>
<dbReference type="EC" id="3.2.1.4" evidence="3"/>
<comment type="catalytic activity">
    <reaction evidence="1">
        <text>Endohydrolysis of (1-&gt;4)-beta-D-glucosidic linkages in cellulose, lichenin and cereal beta-D-glucans.</text>
        <dbReference type="EC" id="3.2.1.4"/>
    </reaction>
</comment>
<dbReference type="InterPro" id="IPR008928">
    <property type="entry name" value="6-hairpin_glycosidase_sf"/>
</dbReference>
<evidence type="ECO:0000256" key="3">
    <source>
        <dbReference type="ARBA" id="ARBA00012601"/>
    </source>
</evidence>
<proteinExistence type="evidence at transcript level"/>
<keyword evidence="4 11" id="KW-0378">Hydrolase</keyword>
<evidence type="ECO:0000259" key="10">
    <source>
        <dbReference type="Pfam" id="PF00759"/>
    </source>
</evidence>
<keyword evidence="6" id="KW-0119">Carbohydrate metabolism</keyword>
<dbReference type="Gene3D" id="1.50.10.10">
    <property type="match status" value="1"/>
</dbReference>
<sequence>MKPISIGAVVLVSVISIAVAGSYDYKDVLQKSLLFYEAQRSGKLPADQKVKWRKDSALKDKGQNGEDLTGGYFDAGDFVKFGFPMAFTTTILSWGLLDHHKGYESANSVSDCLKAIKWATDYFIKCHVSEYEYYGQVGSGTVDHAHWSRPEDMTEERPAYKITASQPAADLAGETAAAFAAASLVFRSTNSSYANTLLNHAKQMYDFAYKHRGLLTDAIPDSKCCYVSTHYEDELVWGAAWLYRATNDKTYLTYVDALWDSFKNMYGFDWDQKYAGAVVLLAKLTGDSKYKTAITNNCNYVFQQAARSNKGLLYLANWGPLRYAVNYAFVCLQAADLGINTQSYRTEAKKQLDYALGDAGRSYVIGFGNNPPTHAHHRAASCPDAPAVCNWDTYHGSQPNAHVLYGGMVGGPAKDDSFKDDRTDYQHTEVGCDYNACFQSMLAHFIELGN</sequence>
<protein>
    <recommendedName>
        <fullName evidence="3">cellulase</fullName>
        <ecNumber evidence="3">3.2.1.4</ecNumber>
    </recommendedName>
</protein>
<comment type="similarity">
    <text evidence="2">Belongs to the glycosyl hydrolase 9 (cellulase E) family.</text>
</comment>
<dbReference type="SUPFAM" id="SSF48208">
    <property type="entry name" value="Six-hairpin glycosidases"/>
    <property type="match status" value="1"/>
</dbReference>
<evidence type="ECO:0000256" key="2">
    <source>
        <dbReference type="ARBA" id="ARBA00007072"/>
    </source>
</evidence>
<dbReference type="Pfam" id="PF00759">
    <property type="entry name" value="Glyco_hydro_9"/>
    <property type="match status" value="1"/>
</dbReference>
<reference evidence="11" key="1">
    <citation type="journal article" date="2016" name="Insect Biochem. Mol. Biol.">
        <title>Ancestral Gene Duplication Enabled the Evolution of Multifunctional Cellulases in Stick Insects (Phasmatodea).</title>
        <authorList>
            <person name="Shelomi M."/>
            <person name="Heckel D.G."/>
            <person name="Pauchet Y."/>
        </authorList>
    </citation>
    <scope>NUCLEOTIDE SEQUENCE</scope>
    <source>
        <strain evidence="11">PSC3</strain>
        <tissue evidence="11">Midgut</tissue>
    </source>
</reference>
<evidence type="ECO:0000313" key="11">
    <source>
        <dbReference type="EMBL" id="AMH40375.1"/>
    </source>
</evidence>
<evidence type="ECO:0000256" key="7">
    <source>
        <dbReference type="ARBA" id="ARBA00023295"/>
    </source>
</evidence>
<organism evidence="11">
    <name type="scientific">Peruphasma schultei</name>
    <dbReference type="NCBI Taxonomy" id="614134"/>
    <lineage>
        <taxon>Eukaryota</taxon>
        <taxon>Metazoa</taxon>
        <taxon>Ecdysozoa</taxon>
        <taxon>Arthropoda</taxon>
        <taxon>Hexapoda</taxon>
        <taxon>Insecta</taxon>
        <taxon>Pterygota</taxon>
        <taxon>Neoptera</taxon>
        <taxon>Polyneoptera</taxon>
        <taxon>Phasmatodea</taxon>
        <taxon>Verophasmatodea</taxon>
        <taxon>Areolatae</taxon>
        <taxon>Pseudophasmatoidea</taxon>
        <taxon>Pseudophasmatidae</taxon>
        <taxon>Pseudophasmatinae</taxon>
        <taxon>Anisomorphini</taxon>
        <taxon>Peruphasma</taxon>
    </lineage>
</organism>
<keyword evidence="7" id="KW-0326">Glycosidase</keyword>